<dbReference type="PANTHER" id="PTHR31636">
    <property type="entry name" value="OSJNBA0084A10.13 PROTEIN-RELATED"/>
    <property type="match status" value="1"/>
</dbReference>
<dbReference type="Pfam" id="PF03514">
    <property type="entry name" value="GRAS"/>
    <property type="match status" value="1"/>
</dbReference>
<evidence type="ECO:0000256" key="4">
    <source>
        <dbReference type="SAM" id="MobiDB-lite"/>
    </source>
</evidence>
<feature type="short sequence motif" description="VHIID" evidence="3">
    <location>
        <begin position="361"/>
        <end position="365"/>
    </location>
</feature>
<accession>A0A2I0A8V2</accession>
<evidence type="ECO:0000256" key="2">
    <source>
        <dbReference type="ARBA" id="ARBA00023163"/>
    </source>
</evidence>
<feature type="region of interest" description="SAW" evidence="3">
    <location>
        <begin position="554"/>
        <end position="629"/>
    </location>
</feature>
<dbReference type="OrthoDB" id="47276at2759"/>
<gene>
    <name evidence="5" type="primary">SCL14</name>
    <name evidence="5" type="ORF">AXF42_Ash008193</name>
</gene>
<feature type="short sequence motif" description="LxCxE motif" evidence="3">
    <location>
        <begin position="255"/>
        <end position="259"/>
    </location>
</feature>
<dbReference type="EMBL" id="KZ452012">
    <property type="protein sequence ID" value="PKA51964.1"/>
    <property type="molecule type" value="Genomic_DNA"/>
</dbReference>
<feature type="compositionally biased region" description="Pro residues" evidence="4">
    <location>
        <begin position="167"/>
        <end position="177"/>
    </location>
</feature>
<evidence type="ECO:0000256" key="1">
    <source>
        <dbReference type="ARBA" id="ARBA00023015"/>
    </source>
</evidence>
<feature type="region of interest" description="VHIID" evidence="3">
    <location>
        <begin position="330"/>
        <end position="395"/>
    </location>
</feature>
<name>A0A2I0A8V2_9ASPA</name>
<keyword evidence="1" id="KW-0805">Transcription regulation</keyword>
<feature type="region of interest" description="Disordered" evidence="4">
    <location>
        <begin position="165"/>
        <end position="188"/>
    </location>
</feature>
<dbReference type="InterPro" id="IPR005202">
    <property type="entry name" value="TF_GRAS"/>
</dbReference>
<proteinExistence type="inferred from homology"/>
<feature type="region of interest" description="Leucine repeat II (LRII)" evidence="3">
    <location>
        <begin position="411"/>
        <end position="443"/>
    </location>
</feature>
<evidence type="ECO:0000313" key="5">
    <source>
        <dbReference type="EMBL" id="PKA51964.1"/>
    </source>
</evidence>
<comment type="similarity">
    <text evidence="3">Belongs to the GRAS family.</text>
</comment>
<comment type="caution">
    <text evidence="3">Lacks conserved residue(s) required for the propagation of feature annotation.</text>
</comment>
<dbReference type="STRING" id="1088818.A0A2I0A8V2"/>
<evidence type="ECO:0000313" key="6">
    <source>
        <dbReference type="Proteomes" id="UP000236161"/>
    </source>
</evidence>
<keyword evidence="6" id="KW-1185">Reference proteome</keyword>
<dbReference type="PROSITE" id="PS50985">
    <property type="entry name" value="GRAS"/>
    <property type="match status" value="1"/>
</dbReference>
<evidence type="ECO:0000256" key="3">
    <source>
        <dbReference type="PROSITE-ProRule" id="PRU01191"/>
    </source>
</evidence>
<reference evidence="5 6" key="1">
    <citation type="journal article" date="2017" name="Nature">
        <title>The Apostasia genome and the evolution of orchids.</title>
        <authorList>
            <person name="Zhang G.Q."/>
            <person name="Liu K.W."/>
            <person name="Li Z."/>
            <person name="Lohaus R."/>
            <person name="Hsiao Y.Y."/>
            <person name="Niu S.C."/>
            <person name="Wang J.Y."/>
            <person name="Lin Y.C."/>
            <person name="Xu Q."/>
            <person name="Chen L.J."/>
            <person name="Yoshida K."/>
            <person name="Fujiwara S."/>
            <person name="Wang Z.W."/>
            <person name="Zhang Y.Q."/>
            <person name="Mitsuda N."/>
            <person name="Wang M."/>
            <person name="Liu G.H."/>
            <person name="Pecoraro L."/>
            <person name="Huang H.X."/>
            <person name="Xiao X.J."/>
            <person name="Lin M."/>
            <person name="Wu X.Y."/>
            <person name="Wu W.L."/>
            <person name="Chen Y.Y."/>
            <person name="Chang S.B."/>
            <person name="Sakamoto S."/>
            <person name="Ohme-Takagi M."/>
            <person name="Yagi M."/>
            <person name="Zeng S.J."/>
            <person name="Shen C.Y."/>
            <person name="Yeh C.M."/>
            <person name="Luo Y.B."/>
            <person name="Tsai W.C."/>
            <person name="Van de Peer Y."/>
            <person name="Liu Z.J."/>
        </authorList>
    </citation>
    <scope>NUCLEOTIDE SEQUENCE [LARGE SCALE GENOMIC DNA]</scope>
    <source>
        <strain evidence="6">cv. Shenzhen</strain>
        <tissue evidence="5">Stem</tissue>
    </source>
</reference>
<organism evidence="5 6">
    <name type="scientific">Apostasia shenzhenica</name>
    <dbReference type="NCBI Taxonomy" id="1088818"/>
    <lineage>
        <taxon>Eukaryota</taxon>
        <taxon>Viridiplantae</taxon>
        <taxon>Streptophyta</taxon>
        <taxon>Embryophyta</taxon>
        <taxon>Tracheophyta</taxon>
        <taxon>Spermatophyta</taxon>
        <taxon>Magnoliopsida</taxon>
        <taxon>Liliopsida</taxon>
        <taxon>Asparagales</taxon>
        <taxon>Orchidaceae</taxon>
        <taxon>Apostasioideae</taxon>
        <taxon>Apostasia</taxon>
    </lineage>
</organism>
<protein>
    <submittedName>
        <fullName evidence="5">Scarecrow-like protein 14</fullName>
    </submittedName>
</protein>
<dbReference type="AlphaFoldDB" id="A0A2I0A8V2"/>
<dbReference type="Proteomes" id="UP000236161">
    <property type="component" value="Unassembled WGS sequence"/>
</dbReference>
<sequence length="637" mass="71308">MANDFLLKDFYSDQLFMTFSSPNLNQRSIVNFSGGANPPAPVFTSATGVHGGSSHEDSDVFSDIVLSYINQMLMEEDGEKNLDLPQEHPALLAAEKPFYDILADTQSSSSSEHSLISPQERTPVSGVATCDIPEGLPVQQLNVVVEEAKKFLPNLENLIIGVAAGGPTPPEDGPFTPPKIRKNFHGDDDFDLETGEGRRAKQSALFVDSDVPPEMFDVLLCKDSLKSRETSGDSRKTRQKRQQRKESPDLSFLLLQCSEAVSQNMLRRAHDLLAEIRQRSSSSGDANQRLAHCFANGLEARLTGRADCAGTRAYFFTGARTAMADMLKAYQLYVAACPFKKISDFFTNHYVLNISRKKAKLHIIDFGISHGFTWPCFMQRLSTLPGGSPALRITGIEVSQPGFRPAAWVEATGRRLADYARRFNIPFQYTPIACNWESLRVADFNLDDDEALAVTCMNRLHNLADETVSPECPRDQVLTTIRELNPDVFVLGIVNGTYGVPFFATRFREALFHFSAVVDMLETNLPRENVIQQEEQRRMLEKHLVEREVMNVVACEGTEKVERPETYRQWRGRVERAGMEMAALDGEVVAAARRKVGGCYHKDFLIDEDGKWLLQGWKGRTLHALSAWRPRQGKQSC</sequence>
<keyword evidence="2" id="KW-0804">Transcription</keyword>